<feature type="compositionally biased region" description="Basic and acidic residues" evidence="1">
    <location>
        <begin position="36"/>
        <end position="50"/>
    </location>
</feature>
<keyword evidence="4" id="KW-1185">Reference proteome</keyword>
<dbReference type="InterPro" id="IPR011989">
    <property type="entry name" value="ARM-like"/>
</dbReference>
<dbReference type="GO" id="GO:0030951">
    <property type="term" value="P:establishment or maintenance of microtubule cytoskeleton polarity"/>
    <property type="evidence" value="ECO:0007669"/>
    <property type="project" value="InterPro"/>
</dbReference>
<feature type="compositionally biased region" description="Basic residues" evidence="1">
    <location>
        <begin position="1106"/>
        <end position="1115"/>
    </location>
</feature>
<dbReference type="InterPro" id="IPR034085">
    <property type="entry name" value="TOG"/>
</dbReference>
<name>A0A196SLA6_BLAHN</name>
<dbReference type="GO" id="GO:0046785">
    <property type="term" value="P:microtubule polymerization"/>
    <property type="evidence" value="ECO:0007669"/>
    <property type="project" value="InterPro"/>
</dbReference>
<dbReference type="EMBL" id="LXWW01000066">
    <property type="protein sequence ID" value="OAO16694.1"/>
    <property type="molecule type" value="Genomic_DNA"/>
</dbReference>
<dbReference type="OrthoDB" id="205662at2759"/>
<dbReference type="Proteomes" id="UP000078348">
    <property type="component" value="Unassembled WGS sequence"/>
</dbReference>
<feature type="compositionally biased region" description="Basic and acidic residues" evidence="1">
    <location>
        <begin position="1095"/>
        <end position="1105"/>
    </location>
</feature>
<dbReference type="STRING" id="478820.A0A196SLA6"/>
<evidence type="ECO:0000259" key="2">
    <source>
        <dbReference type="SMART" id="SM01349"/>
    </source>
</evidence>
<feature type="compositionally biased region" description="Basic and acidic residues" evidence="1">
    <location>
        <begin position="1066"/>
        <end position="1082"/>
    </location>
</feature>
<accession>A0A196SLA6</accession>
<sequence length="1115" mass="120654">MKTLSNLRMDVPIDIPVTSDKPKHRAPPARFAAMMKAKESAETEVPREAPKAAPATNGANEKRVIRHVRSPPVKDNAAPCTLSEAEESLSSFYSDFGKLKTTVETSPKWQEKVEAMNTFSKFIKENGKGREAQSEAIVVYANSLSKDFKAANMNILKCCLDCIRCTAEVCGIGLRVAKSIILSLVPKIHDRKLGGDVSDLYMVLGEGAGPSVVVDALTEGMQKSKVPVQQKAAVSILLRLVNEFGAFSLDLKVLFAYIKSDQCLLNSHVEVKNQAVELLRVLYQQLGAVVRSLIEQSGISDLLKKTVMDALDGVAFDATAAAAYASRPVASAAAATAQAGQLTPSVQTAAVQTAAPHTVSLQDLIERQDITAEAGPLLKKLAATEGKEAWKERQQGVLELTALLKKKVRVENNAAMGEVMIALKNRLGETNLNLRAKVLLCLSQAAEALGGEVTQYSASVLSEALKLATDSNKNVSEALYTLLTHWVEHQDGRTAAYLSPVLPLCAPALKQSKSRAPFLRWLTPLLPLCDSRALQPLLGELLSCALDKAKDVRALITPLLPALCQKCGRLLVEQCYAGRKPAEVASLKAVLDPILAGCPDKAQSSRHAAPAVAAPVAVVAVEKEKEAGETKLTTERRAALANRPGARVLAKRSTTASLKRSAVSSIPKALPPLKQRMRNEREAAQALTLPPVQTEVAVEAVEVTQAVQTEEVELEKPVAEAALRCAGWCEALEAQKETLLTQRELAQFGCSLEARGGVLFAGEVMDALWRLLRALAEPCVDVRREHTAEYNGAIEAVGRLCCVLDDRTVLTPTPAGDAFRAAVTEAMLHEVLASYDTLLALLAHLLNALVAGSRRGLACDAALWQHVLNGLATLLRHAGKATLQPFTVALLLQAVFAALACECVSGDPLLPDTAALRGRVHALLVLAVDAVPLPTLLVGLCVFAERFEDKFNQCGDDSLQVVLLRRVLIRVLARINATALPDSQKTECIREMRLHLDAALQPSIKRELDTCIHVLEPLVTVTSSFGEVLRSANQMLETTMSTGDLTTTSLLKNQMNEFKQKYRASRQAEVKEEEAEKQKAVEGELPPLSPEEAQQEERLRQIRERMKQKRSGMLP</sequence>
<dbReference type="GO" id="GO:0061863">
    <property type="term" value="F:microtubule plus end polymerase"/>
    <property type="evidence" value="ECO:0007669"/>
    <property type="project" value="InterPro"/>
</dbReference>
<reference evidence="3 4" key="1">
    <citation type="submission" date="2016-05" db="EMBL/GenBank/DDBJ databases">
        <title>Nuclear genome of Blastocystis sp. subtype 1 NandII.</title>
        <authorList>
            <person name="Gentekaki E."/>
            <person name="Curtis B."/>
            <person name="Stairs C."/>
            <person name="Eme L."/>
            <person name="Herman E."/>
            <person name="Klimes V."/>
            <person name="Arias M.C."/>
            <person name="Elias M."/>
            <person name="Hilliou F."/>
            <person name="Klute M."/>
            <person name="Malik S.-B."/>
            <person name="Pightling A."/>
            <person name="Rachubinski R."/>
            <person name="Salas D."/>
            <person name="Schlacht A."/>
            <person name="Suga H."/>
            <person name="Archibald J."/>
            <person name="Ball S.G."/>
            <person name="Clark G."/>
            <person name="Dacks J."/>
            <person name="Van Der Giezen M."/>
            <person name="Tsaousis A."/>
            <person name="Roger A."/>
        </authorList>
    </citation>
    <scope>NUCLEOTIDE SEQUENCE [LARGE SCALE GENOMIC DNA]</scope>
    <source>
        <strain evidence="4">ATCC 50177 / NandII</strain>
    </source>
</reference>
<feature type="domain" description="TOG" evidence="2">
    <location>
        <begin position="81"/>
        <end position="322"/>
    </location>
</feature>
<dbReference type="Gene3D" id="1.25.10.10">
    <property type="entry name" value="Leucine-rich Repeat Variant"/>
    <property type="match status" value="2"/>
</dbReference>
<dbReference type="InterPro" id="IPR016024">
    <property type="entry name" value="ARM-type_fold"/>
</dbReference>
<protein>
    <submittedName>
        <fullName evidence="3">Cytoskeleton-associated protein</fullName>
    </submittedName>
</protein>
<dbReference type="GO" id="GO:0007051">
    <property type="term" value="P:spindle organization"/>
    <property type="evidence" value="ECO:0007669"/>
    <property type="project" value="InterPro"/>
</dbReference>
<evidence type="ECO:0000313" key="4">
    <source>
        <dbReference type="Proteomes" id="UP000078348"/>
    </source>
</evidence>
<evidence type="ECO:0000313" key="3">
    <source>
        <dbReference type="EMBL" id="OAO16694.1"/>
    </source>
</evidence>
<feature type="region of interest" description="Disordered" evidence="1">
    <location>
        <begin position="1063"/>
        <end position="1115"/>
    </location>
</feature>
<dbReference type="GO" id="GO:0051010">
    <property type="term" value="F:microtubule plus-end binding"/>
    <property type="evidence" value="ECO:0007669"/>
    <property type="project" value="InterPro"/>
</dbReference>
<dbReference type="InterPro" id="IPR045110">
    <property type="entry name" value="XMAP215"/>
</dbReference>
<organism evidence="3 4">
    <name type="scientific">Blastocystis sp. subtype 1 (strain ATCC 50177 / NandII)</name>
    <dbReference type="NCBI Taxonomy" id="478820"/>
    <lineage>
        <taxon>Eukaryota</taxon>
        <taxon>Sar</taxon>
        <taxon>Stramenopiles</taxon>
        <taxon>Bigyra</taxon>
        <taxon>Opalozoa</taxon>
        <taxon>Opalinata</taxon>
        <taxon>Blastocystidae</taxon>
        <taxon>Blastocystis</taxon>
    </lineage>
</organism>
<feature type="domain" description="TOG" evidence="2">
    <location>
        <begin position="363"/>
        <end position="596"/>
    </location>
</feature>
<dbReference type="PANTHER" id="PTHR12609">
    <property type="entry name" value="MICROTUBULE ASSOCIATED PROTEIN XMAP215"/>
    <property type="match status" value="1"/>
</dbReference>
<evidence type="ECO:0000256" key="1">
    <source>
        <dbReference type="SAM" id="MobiDB-lite"/>
    </source>
</evidence>
<proteinExistence type="predicted"/>
<comment type="caution">
    <text evidence="3">The sequence shown here is derived from an EMBL/GenBank/DDBJ whole genome shotgun (WGS) entry which is preliminary data.</text>
</comment>
<dbReference type="AlphaFoldDB" id="A0A196SLA6"/>
<feature type="region of interest" description="Disordered" evidence="1">
    <location>
        <begin position="34"/>
        <end position="61"/>
    </location>
</feature>
<dbReference type="SUPFAM" id="SSF48371">
    <property type="entry name" value="ARM repeat"/>
    <property type="match status" value="1"/>
</dbReference>
<dbReference type="SMART" id="SM01349">
    <property type="entry name" value="TOG"/>
    <property type="match status" value="2"/>
</dbReference>
<gene>
    <name evidence="3" type="ORF">AV274_1601</name>
</gene>